<dbReference type="InterPro" id="IPR010708">
    <property type="entry name" value="5'(3')-deoxyribonucleotidase"/>
</dbReference>
<evidence type="ECO:0000256" key="1">
    <source>
        <dbReference type="PIRSR" id="PIRSR610708-1"/>
    </source>
</evidence>
<dbReference type="PANTHER" id="PTHR35134:SF2">
    <property type="entry name" value="NUCLEOTIDASE YQFW-RELATED"/>
    <property type="match status" value="1"/>
</dbReference>
<dbReference type="SUPFAM" id="SSF56784">
    <property type="entry name" value="HAD-like"/>
    <property type="match status" value="1"/>
</dbReference>
<dbReference type="RefSeq" id="XP_002788846.1">
    <property type="nucleotide sequence ID" value="XM_002788800.1"/>
</dbReference>
<keyword evidence="3" id="KW-1185">Reference proteome</keyword>
<organism evidence="3">
    <name type="scientific">Perkinsus marinus (strain ATCC 50983 / TXsc)</name>
    <dbReference type="NCBI Taxonomy" id="423536"/>
    <lineage>
        <taxon>Eukaryota</taxon>
        <taxon>Sar</taxon>
        <taxon>Alveolata</taxon>
        <taxon>Perkinsozoa</taxon>
        <taxon>Perkinsea</taxon>
        <taxon>Perkinsida</taxon>
        <taxon>Perkinsidae</taxon>
        <taxon>Perkinsus</taxon>
    </lineage>
</organism>
<protein>
    <submittedName>
        <fullName evidence="2">Uncharacterized protein</fullName>
    </submittedName>
</protein>
<dbReference type="InParanoid" id="C5K4E9"/>
<dbReference type="InterPro" id="IPR023214">
    <property type="entry name" value="HAD_sf"/>
</dbReference>
<sequence length="257" mass="28746">MAGGSTLHIVSSAAAKHQRPVVACDLDEVLGQYLATYTKWHNRVYGTHLRVSDFFTYRFWEVQGGTAQEAIEKCYIFHESPEFKSGIPLVPGAQEYVRKITNFAEVHIVTSRQEQIRQDTYDWVFANFGIPSNRVHLGNHFGLSGKKTSKADMCKAIGATLLIDDNPMYINDALSHGFGGILYDYDHGYGWSHDPESPLPRETVVATNWQEVYECVRSMLPLAVTVAPSPPPSPSTTATTKMENDKHVVEDLIEVRA</sequence>
<dbReference type="OMA" id="VEWISTH"/>
<dbReference type="InterPro" id="IPR052419">
    <property type="entry name" value="5_3-deoxyribonucleotidase-like"/>
</dbReference>
<dbReference type="Gene3D" id="3.40.50.1000">
    <property type="entry name" value="HAD superfamily/HAD-like"/>
    <property type="match status" value="1"/>
</dbReference>
<reference evidence="2 3" key="1">
    <citation type="submission" date="2008-07" db="EMBL/GenBank/DDBJ databases">
        <authorList>
            <person name="El-Sayed N."/>
            <person name="Caler E."/>
            <person name="Inman J."/>
            <person name="Amedeo P."/>
            <person name="Hass B."/>
            <person name="Wortman J."/>
        </authorList>
    </citation>
    <scope>NUCLEOTIDE SEQUENCE [LARGE SCALE GENOMIC DNA]</scope>
    <source>
        <strain evidence="3">ATCC 50983 / TXsc</strain>
    </source>
</reference>
<gene>
    <name evidence="2" type="ORF">Pmar_PMAR004306</name>
</gene>
<evidence type="ECO:0000313" key="3">
    <source>
        <dbReference type="Proteomes" id="UP000007800"/>
    </source>
</evidence>
<proteinExistence type="predicted"/>
<dbReference type="AlphaFoldDB" id="C5K4E9"/>
<dbReference type="GO" id="GO:0008253">
    <property type="term" value="F:5'-nucleotidase activity"/>
    <property type="evidence" value="ECO:0007669"/>
    <property type="project" value="InterPro"/>
</dbReference>
<dbReference type="EMBL" id="GG670491">
    <property type="protein sequence ID" value="EER20642.1"/>
    <property type="molecule type" value="Genomic_DNA"/>
</dbReference>
<evidence type="ECO:0000313" key="2">
    <source>
        <dbReference type="EMBL" id="EER20642.1"/>
    </source>
</evidence>
<dbReference type="InterPro" id="IPR036412">
    <property type="entry name" value="HAD-like_sf"/>
</dbReference>
<dbReference type="GO" id="GO:0009264">
    <property type="term" value="P:deoxyribonucleotide catabolic process"/>
    <property type="evidence" value="ECO:0007669"/>
    <property type="project" value="InterPro"/>
</dbReference>
<feature type="active site" description="Proton donor" evidence="1">
    <location>
        <position position="27"/>
    </location>
</feature>
<name>C5K4E9_PERM5</name>
<accession>C5K4E9</accession>
<dbReference type="GeneID" id="9051037"/>
<dbReference type="Proteomes" id="UP000007800">
    <property type="component" value="Unassembled WGS sequence"/>
</dbReference>
<feature type="active site" description="Nucleophile" evidence="1">
    <location>
        <position position="25"/>
    </location>
</feature>
<dbReference type="PANTHER" id="PTHR35134">
    <property type="entry name" value="NUCLEOTIDASE YQFW-RELATED"/>
    <property type="match status" value="1"/>
</dbReference>
<dbReference type="Pfam" id="PF06941">
    <property type="entry name" value="NT5C"/>
    <property type="match status" value="1"/>
</dbReference>
<dbReference type="OrthoDB" id="426288at2759"/>